<feature type="region of interest" description="Disordered" evidence="3">
    <location>
        <begin position="726"/>
        <end position="861"/>
    </location>
</feature>
<organism evidence="5 6">
    <name type="scientific">Mycena albidolilacea</name>
    <dbReference type="NCBI Taxonomy" id="1033008"/>
    <lineage>
        <taxon>Eukaryota</taxon>
        <taxon>Fungi</taxon>
        <taxon>Dikarya</taxon>
        <taxon>Basidiomycota</taxon>
        <taxon>Agaricomycotina</taxon>
        <taxon>Agaricomycetes</taxon>
        <taxon>Agaricomycetidae</taxon>
        <taxon>Agaricales</taxon>
        <taxon>Marasmiineae</taxon>
        <taxon>Mycenaceae</taxon>
        <taxon>Mycena</taxon>
    </lineage>
</organism>
<comment type="subcellular location">
    <subcellularLocation>
        <location evidence="2">Nucleus</location>
    </subcellularLocation>
</comment>
<dbReference type="CDD" id="cd00059">
    <property type="entry name" value="FH_FOX"/>
    <property type="match status" value="1"/>
</dbReference>
<feature type="compositionally biased region" description="Basic residues" evidence="3">
    <location>
        <begin position="117"/>
        <end position="126"/>
    </location>
</feature>
<dbReference type="Proteomes" id="UP001218218">
    <property type="component" value="Unassembled WGS sequence"/>
</dbReference>
<dbReference type="SMART" id="SM00339">
    <property type="entry name" value="FH"/>
    <property type="match status" value="1"/>
</dbReference>
<evidence type="ECO:0000313" key="6">
    <source>
        <dbReference type="Proteomes" id="UP001218218"/>
    </source>
</evidence>
<dbReference type="Gene3D" id="1.10.10.10">
    <property type="entry name" value="Winged helix-like DNA-binding domain superfamily/Winged helix DNA-binding domain"/>
    <property type="match status" value="1"/>
</dbReference>
<dbReference type="GO" id="GO:0000981">
    <property type="term" value="F:DNA-binding transcription factor activity, RNA polymerase II-specific"/>
    <property type="evidence" value="ECO:0007669"/>
    <property type="project" value="TreeGrafter"/>
</dbReference>
<evidence type="ECO:0000256" key="1">
    <source>
        <dbReference type="ARBA" id="ARBA00023125"/>
    </source>
</evidence>
<dbReference type="EMBL" id="JARIHO010000009">
    <property type="protein sequence ID" value="KAJ7355366.1"/>
    <property type="molecule type" value="Genomic_DNA"/>
</dbReference>
<feature type="region of interest" description="Disordered" evidence="3">
    <location>
        <begin position="551"/>
        <end position="702"/>
    </location>
</feature>
<feature type="compositionally biased region" description="Polar residues" evidence="3">
    <location>
        <begin position="568"/>
        <end position="577"/>
    </location>
</feature>
<sequence>MANPQPSPISQLLNSLGITREDLERRSDQMRQFLTADSAISSRVSSQLSSSATESRSLSRASSSTAPFTRQPSYGGSISTRDASPTPAPTVKAEPEEESLPPRQFDSMEMVLERQRLNRKQKRSKKREPDPPTWGRVDSPPPSDASTSGAGPAEPASSRDDSQEMVASSSSSLLDPSPVTPTRSRYYREHTSYSGSQAPVIKAESPSPTKPVAAATYPYPYFYYGAYASQNQFVSLPFRSAQAGASSSFQTPVKASRPQPNQRSSRWPAKSPLPPSSPPDASSPASSPAARLVNIVSSPGGMDELPEEPKAPPYKLPPGPYSDQRPHHSYAALIGQAVLSSEDHRLTLQEIYEWIAIVYPHFKRGERTWMNSIRHVLSTTVHFRKISRERSAGRSHWAIFDEDLHCFVDGGYRKPGTVKKTTVARPKAKKRPAEDVEEEDTSPSTLAKKSAKRPKKTASLPIPSLPTSLFPAVQPPGLLPALVHPQEKPKARTGPATHHQTYYESCVAAPAPFVPSEIIFPPLRNASYRMVASNVTTASAASAVDQVADDYDVESGDEHGYPEPPSTEDVQPSSPVAPTSDAPQSSPPRPSSASPLPTPALTPNGSSSSPIPTSELDQELDELEPQHVSKEQDELPHFDDSVSIVVDDTNSTAKTEGEATRRSLLRPVHFWDGPTETLQPGIELQESAVQDESDDDEDDDDVPLMLMSQTNQLIKKAEKTEAVKIKVPPLTKTSPAPTLQGRKTATAARAGNKTGKRKKAKSSKAPIPTAPSTPPRDTSRRKIQLSPMHTPLSHKGLYMSPSSSLAHYKSHLDPPPTLVFGVASSSRLSPQREDNRDDEDHEPSDVLRTPARKRNAAFSSAHPITPKRLLFGIDGSSPFRTPGGGTLSASPFRTPGGSRGGGIFDPHDPSTLLDEELSSLGAAGRDSPAGLYGKGTLYDSPNPLDGSPGKWARWW</sequence>
<dbReference type="InterPro" id="IPR036388">
    <property type="entry name" value="WH-like_DNA-bd_sf"/>
</dbReference>
<keyword evidence="2" id="KW-0539">Nucleus</keyword>
<feature type="region of interest" description="Disordered" evidence="3">
    <location>
        <begin position="35"/>
        <end position="211"/>
    </location>
</feature>
<comment type="caution">
    <text evidence="5">The sequence shown here is derived from an EMBL/GenBank/DDBJ whole genome shotgun (WGS) entry which is preliminary data.</text>
</comment>
<keyword evidence="1 2" id="KW-0238">DNA-binding</keyword>
<dbReference type="GO" id="GO:0000978">
    <property type="term" value="F:RNA polymerase II cis-regulatory region sequence-specific DNA binding"/>
    <property type="evidence" value="ECO:0007669"/>
    <property type="project" value="TreeGrafter"/>
</dbReference>
<feature type="compositionally biased region" description="Pro residues" evidence="3">
    <location>
        <begin position="585"/>
        <end position="600"/>
    </location>
</feature>
<feature type="compositionally biased region" description="Polar residues" evidence="3">
    <location>
        <begin position="731"/>
        <end position="743"/>
    </location>
</feature>
<dbReference type="InterPro" id="IPR001766">
    <property type="entry name" value="Fork_head_dom"/>
</dbReference>
<dbReference type="InterPro" id="IPR050211">
    <property type="entry name" value="FOX_domain-containing"/>
</dbReference>
<dbReference type="SUPFAM" id="SSF46785">
    <property type="entry name" value="Winged helix' DNA-binding domain"/>
    <property type="match status" value="1"/>
</dbReference>
<dbReference type="Pfam" id="PF00250">
    <property type="entry name" value="Forkhead"/>
    <property type="match status" value="1"/>
</dbReference>
<name>A0AAD7EWN3_9AGAR</name>
<reference evidence="5" key="1">
    <citation type="submission" date="2023-03" db="EMBL/GenBank/DDBJ databases">
        <title>Massive genome expansion in bonnet fungi (Mycena s.s.) driven by repeated elements and novel gene families across ecological guilds.</title>
        <authorList>
            <consortium name="Lawrence Berkeley National Laboratory"/>
            <person name="Harder C.B."/>
            <person name="Miyauchi S."/>
            <person name="Viragh M."/>
            <person name="Kuo A."/>
            <person name="Thoen E."/>
            <person name="Andreopoulos B."/>
            <person name="Lu D."/>
            <person name="Skrede I."/>
            <person name="Drula E."/>
            <person name="Henrissat B."/>
            <person name="Morin E."/>
            <person name="Kohler A."/>
            <person name="Barry K."/>
            <person name="LaButti K."/>
            <person name="Morin E."/>
            <person name="Salamov A."/>
            <person name="Lipzen A."/>
            <person name="Mereny Z."/>
            <person name="Hegedus B."/>
            <person name="Baldrian P."/>
            <person name="Stursova M."/>
            <person name="Weitz H."/>
            <person name="Taylor A."/>
            <person name="Grigoriev I.V."/>
            <person name="Nagy L.G."/>
            <person name="Martin F."/>
            <person name="Kauserud H."/>
        </authorList>
    </citation>
    <scope>NUCLEOTIDE SEQUENCE</scope>
    <source>
        <strain evidence="5">CBHHK002</strain>
    </source>
</reference>
<feature type="DNA-binding region" description="Fork-head" evidence="2">
    <location>
        <begin position="325"/>
        <end position="417"/>
    </location>
</feature>
<feature type="compositionally biased region" description="Low complexity" evidence="3">
    <location>
        <begin position="168"/>
        <end position="177"/>
    </location>
</feature>
<dbReference type="InterPro" id="IPR036390">
    <property type="entry name" value="WH_DNA-bd_sf"/>
</dbReference>
<proteinExistence type="predicted"/>
<feature type="compositionally biased region" description="Low complexity" evidence="3">
    <location>
        <begin position="38"/>
        <end position="65"/>
    </location>
</feature>
<evidence type="ECO:0000256" key="2">
    <source>
        <dbReference type="PROSITE-ProRule" id="PRU00089"/>
    </source>
</evidence>
<dbReference type="PANTHER" id="PTHR11829:SF343">
    <property type="entry name" value="FORK-HEAD DOMAIN-CONTAINING PROTEIN"/>
    <property type="match status" value="1"/>
</dbReference>
<feature type="compositionally biased region" description="Polar residues" evidence="3">
    <location>
        <begin position="66"/>
        <end position="83"/>
    </location>
</feature>
<protein>
    <recommendedName>
        <fullName evidence="4">Fork-head domain-containing protein</fullName>
    </recommendedName>
</protein>
<feature type="region of interest" description="Disordered" evidence="3">
    <location>
        <begin position="247"/>
        <end position="318"/>
    </location>
</feature>
<feature type="region of interest" description="Disordered" evidence="3">
    <location>
        <begin position="873"/>
        <end position="955"/>
    </location>
</feature>
<feature type="region of interest" description="Disordered" evidence="3">
    <location>
        <begin position="417"/>
        <end position="462"/>
    </location>
</feature>
<evidence type="ECO:0000313" key="5">
    <source>
        <dbReference type="EMBL" id="KAJ7355366.1"/>
    </source>
</evidence>
<feature type="compositionally biased region" description="Acidic residues" evidence="3">
    <location>
        <begin position="689"/>
        <end position="702"/>
    </location>
</feature>
<gene>
    <name evidence="5" type="ORF">DFH08DRAFT_737149</name>
</gene>
<accession>A0AAD7EWN3</accession>
<dbReference type="PANTHER" id="PTHR11829">
    <property type="entry name" value="FORKHEAD BOX PROTEIN"/>
    <property type="match status" value="1"/>
</dbReference>
<evidence type="ECO:0000256" key="3">
    <source>
        <dbReference type="SAM" id="MobiDB-lite"/>
    </source>
</evidence>
<dbReference type="PROSITE" id="PS50039">
    <property type="entry name" value="FORK_HEAD_3"/>
    <property type="match status" value="1"/>
</dbReference>
<feature type="domain" description="Fork-head" evidence="4">
    <location>
        <begin position="325"/>
        <end position="417"/>
    </location>
</feature>
<dbReference type="AlphaFoldDB" id="A0AAD7EWN3"/>
<evidence type="ECO:0000259" key="4">
    <source>
        <dbReference type="PROSITE" id="PS50039"/>
    </source>
</evidence>
<feature type="compositionally biased region" description="Polar residues" evidence="3">
    <location>
        <begin position="247"/>
        <end position="265"/>
    </location>
</feature>
<dbReference type="PRINTS" id="PR00053">
    <property type="entry name" value="FORKHEAD"/>
</dbReference>
<feature type="compositionally biased region" description="Basic and acidic residues" evidence="3">
    <location>
        <begin position="624"/>
        <end position="640"/>
    </location>
</feature>
<feature type="compositionally biased region" description="Low complexity" evidence="3">
    <location>
        <begin position="279"/>
        <end position="290"/>
    </location>
</feature>
<keyword evidence="6" id="KW-1185">Reference proteome</keyword>
<dbReference type="GO" id="GO:0005634">
    <property type="term" value="C:nucleus"/>
    <property type="evidence" value="ECO:0007669"/>
    <property type="project" value="UniProtKB-SubCell"/>
</dbReference>